<dbReference type="EMBL" id="CYKH01000741">
    <property type="protein sequence ID" value="CUG30052.1"/>
    <property type="molecule type" value="Genomic_DNA"/>
</dbReference>
<feature type="compositionally biased region" description="Basic and acidic residues" evidence="2">
    <location>
        <begin position="249"/>
        <end position="259"/>
    </location>
</feature>
<evidence type="ECO:0000313" key="4">
    <source>
        <dbReference type="Proteomes" id="UP000051952"/>
    </source>
</evidence>
<evidence type="ECO:0000256" key="2">
    <source>
        <dbReference type="SAM" id="MobiDB-lite"/>
    </source>
</evidence>
<feature type="coiled-coil region" evidence="1">
    <location>
        <begin position="35"/>
        <end position="111"/>
    </location>
</feature>
<feature type="compositionally biased region" description="Polar residues" evidence="2">
    <location>
        <begin position="335"/>
        <end position="346"/>
    </location>
</feature>
<dbReference type="Proteomes" id="UP000051952">
    <property type="component" value="Unassembled WGS sequence"/>
</dbReference>
<feature type="compositionally biased region" description="Low complexity" evidence="2">
    <location>
        <begin position="218"/>
        <end position="231"/>
    </location>
</feature>
<dbReference type="AlphaFoldDB" id="A0A0S4IWK2"/>
<reference evidence="4" key="1">
    <citation type="submission" date="2015-09" db="EMBL/GenBank/DDBJ databases">
        <authorList>
            <consortium name="Pathogen Informatics"/>
        </authorList>
    </citation>
    <scope>NUCLEOTIDE SEQUENCE [LARGE SCALE GENOMIC DNA]</scope>
    <source>
        <strain evidence="4">Lake Konstanz</strain>
    </source>
</reference>
<keyword evidence="4" id="KW-1185">Reference proteome</keyword>
<dbReference type="VEuPathDB" id="TriTrypDB:BSAL_77210"/>
<keyword evidence="1" id="KW-0175">Coiled coil</keyword>
<organism evidence="3 4">
    <name type="scientific">Bodo saltans</name>
    <name type="common">Flagellated protozoan</name>
    <dbReference type="NCBI Taxonomy" id="75058"/>
    <lineage>
        <taxon>Eukaryota</taxon>
        <taxon>Discoba</taxon>
        <taxon>Euglenozoa</taxon>
        <taxon>Kinetoplastea</taxon>
        <taxon>Metakinetoplastina</taxon>
        <taxon>Eubodonida</taxon>
        <taxon>Bodonidae</taxon>
        <taxon>Bodo</taxon>
    </lineage>
</organism>
<feature type="region of interest" description="Disordered" evidence="2">
    <location>
        <begin position="163"/>
        <end position="259"/>
    </location>
</feature>
<accession>A0A0S4IWK2</accession>
<feature type="region of interest" description="Disordered" evidence="2">
    <location>
        <begin position="1"/>
        <end position="23"/>
    </location>
</feature>
<sequence length="424" mass="47945">MKKELEEQWKREQDEINSRTKSEVERLKAANSSVIKEIDEKVEAAEKEIREKLRAQSKAANSELATTQREHKKMMAELADLSAAAAPIDFHAKAKEQILEIELKIKEQKMKLRGCRRSKFEELAEPQLQVKVNELRQVFQWTRDKIAANKELTAGWEKKLIKKFNDKYTPPDADKMDEWIVNKAKEIAKPPTPEPEPVKKKWGDDDDEAGDDEEDAGSESAPPSSEAPPSESSEDIDDFDPDDVPVNADGKKPIDKGELSRALERDQQLGQLLEQIVDYLVKYSNGLATRSLQTRSSRLGGKRSSSKSSTTSTPHRMPTRWMSGSSTKPRKSPSLPRQNRSPSRRSGVTMMTKLVMTRKTLVASPRRQAVKHRQASPARTSMILTPTMFLLMLMVRSQLIRANFPVLLSEISNLANCSNRLSII</sequence>
<feature type="compositionally biased region" description="Acidic residues" evidence="2">
    <location>
        <begin position="232"/>
        <end position="243"/>
    </location>
</feature>
<protein>
    <submittedName>
        <fullName evidence="3">Uncharacterized protein</fullName>
    </submittedName>
</protein>
<name>A0A0S4IWK2_BODSA</name>
<feature type="compositionally biased region" description="Acidic residues" evidence="2">
    <location>
        <begin position="204"/>
        <end position="217"/>
    </location>
</feature>
<proteinExistence type="predicted"/>
<evidence type="ECO:0000313" key="3">
    <source>
        <dbReference type="EMBL" id="CUG30052.1"/>
    </source>
</evidence>
<feature type="compositionally biased region" description="Basic and acidic residues" evidence="2">
    <location>
        <begin position="172"/>
        <end position="188"/>
    </location>
</feature>
<evidence type="ECO:0000256" key="1">
    <source>
        <dbReference type="SAM" id="Coils"/>
    </source>
</evidence>
<gene>
    <name evidence="3" type="ORF">BSAL_77210</name>
</gene>
<feature type="region of interest" description="Disordered" evidence="2">
    <location>
        <begin position="292"/>
        <end position="348"/>
    </location>
</feature>